<dbReference type="RefSeq" id="WP_206581426.1">
    <property type="nucleotide sequence ID" value="NZ_JAFJZZ010000001.1"/>
</dbReference>
<evidence type="ECO:0000313" key="1">
    <source>
        <dbReference type="EMBL" id="MBN7772638.1"/>
    </source>
</evidence>
<accession>A0A939D8G5</accession>
<dbReference type="AlphaFoldDB" id="A0A939D8G5"/>
<reference evidence="1" key="1">
    <citation type="submission" date="2021-02" db="EMBL/GenBank/DDBJ databases">
        <title>Abyssanaerobacter marinus gen.nov., sp., nov, anaerobic bacterium isolated from the Onnuri vent field of Indian Ocean and suggestion of Mogibacteriaceae fam. nov., and proposal of reclassification of ambiguous this family's genus member.</title>
        <authorList>
            <person name="Kim Y.J."/>
            <person name="Yang J.-A."/>
        </authorList>
    </citation>
    <scope>NUCLEOTIDE SEQUENCE</scope>
    <source>
        <strain evidence="1">DSM 2634</strain>
    </source>
</reference>
<protein>
    <submittedName>
        <fullName evidence="1">Uncharacterized protein</fullName>
    </submittedName>
</protein>
<organism evidence="1 2">
    <name type="scientific">Clostridium aminobutyricum</name>
    <dbReference type="NCBI Taxonomy" id="33953"/>
    <lineage>
        <taxon>Bacteria</taxon>
        <taxon>Bacillati</taxon>
        <taxon>Bacillota</taxon>
        <taxon>Clostridia</taxon>
        <taxon>Eubacteriales</taxon>
        <taxon>Clostridiaceae</taxon>
        <taxon>Clostridium</taxon>
    </lineage>
</organism>
<sequence length="209" mass="24760">MNLSEFKPNPEAQRICSLFHYGWVSKKEVGNLETDIHLYRDVQLYFSLMGYELLNPPGTEWYIIRLKKEFDNNAFDYFQKRNKVLDRRHLALLTIIYAKLIMPKKLGHVEEDAVIHLTIDQIVFNYGEKFRNAKQHPQTAIQHLLRPLKKYYYIMVDKDKIFPGPALYMLHNDLLVELCEFIIQGITDNLKALSQIKEEEIVKEDEVND</sequence>
<proteinExistence type="predicted"/>
<dbReference type="EMBL" id="JAFJZZ010000001">
    <property type="protein sequence ID" value="MBN7772638.1"/>
    <property type="molecule type" value="Genomic_DNA"/>
</dbReference>
<name>A0A939D8G5_CLOAM</name>
<gene>
    <name evidence="1" type="ORF">JYB65_04620</name>
</gene>
<keyword evidence="2" id="KW-1185">Reference proteome</keyword>
<dbReference type="Proteomes" id="UP000664545">
    <property type="component" value="Unassembled WGS sequence"/>
</dbReference>
<comment type="caution">
    <text evidence="1">The sequence shown here is derived from an EMBL/GenBank/DDBJ whole genome shotgun (WGS) entry which is preliminary data.</text>
</comment>
<evidence type="ECO:0000313" key="2">
    <source>
        <dbReference type="Proteomes" id="UP000664545"/>
    </source>
</evidence>